<reference evidence="2 3" key="1">
    <citation type="submission" date="2019-09" db="EMBL/GenBank/DDBJ databases">
        <title>Whole genome shotgun sequencing (WGS) of Ellagibacter isourolithinifaciens DSM 104140(T) and Adlercreutzia muris DSM 29508(T).</title>
        <authorList>
            <person name="Stoll D.A."/>
            <person name="Danylec N."/>
            <person name="Huch M."/>
        </authorList>
    </citation>
    <scope>NUCLEOTIDE SEQUENCE [LARGE SCALE GENOMIC DNA]</scope>
    <source>
        <strain evidence="2 3">DSM 104140</strain>
    </source>
</reference>
<comment type="caution">
    <text evidence="2">The sequence shown here is derived from an EMBL/GenBank/DDBJ whole genome shotgun (WGS) entry which is preliminary data.</text>
</comment>
<proteinExistence type="predicted"/>
<gene>
    <name evidence="2" type="ORF">F8C90_01910</name>
</gene>
<keyword evidence="1" id="KW-0812">Transmembrane</keyword>
<keyword evidence="1" id="KW-1133">Transmembrane helix</keyword>
<feature type="transmembrane region" description="Helical" evidence="1">
    <location>
        <begin position="157"/>
        <end position="177"/>
    </location>
</feature>
<dbReference type="AlphaFoldDB" id="A0A6N6NTR8"/>
<organism evidence="2 3">
    <name type="scientific">Ellagibacter isourolithinifaciens</name>
    <dbReference type="NCBI Taxonomy" id="2137581"/>
    <lineage>
        <taxon>Bacteria</taxon>
        <taxon>Bacillati</taxon>
        <taxon>Actinomycetota</taxon>
        <taxon>Coriobacteriia</taxon>
        <taxon>Eggerthellales</taxon>
        <taxon>Eggerthellaceae</taxon>
        <taxon>Ellagibacter</taxon>
    </lineage>
</organism>
<dbReference type="InterPro" id="IPR025699">
    <property type="entry name" value="ABC2_memb-like"/>
</dbReference>
<keyword evidence="1" id="KW-0472">Membrane</keyword>
<feature type="transmembrane region" description="Helical" evidence="1">
    <location>
        <begin position="197"/>
        <end position="219"/>
    </location>
</feature>
<dbReference type="EMBL" id="WAJR01000002">
    <property type="protein sequence ID" value="KAB1642487.1"/>
    <property type="molecule type" value="Genomic_DNA"/>
</dbReference>
<protein>
    <submittedName>
        <fullName evidence="2">ABC-2 transporter permease</fullName>
    </submittedName>
</protein>
<dbReference type="Pfam" id="PF13346">
    <property type="entry name" value="ABC2_membrane_5"/>
    <property type="match status" value="1"/>
</dbReference>
<keyword evidence="3" id="KW-1185">Reference proteome</keyword>
<evidence type="ECO:0000313" key="3">
    <source>
        <dbReference type="Proteomes" id="UP000468668"/>
    </source>
</evidence>
<name>A0A6N6NTR8_9ACTN</name>
<feature type="transmembrane region" description="Helical" evidence="1">
    <location>
        <begin position="124"/>
        <end position="145"/>
    </location>
</feature>
<evidence type="ECO:0000313" key="2">
    <source>
        <dbReference type="EMBL" id="KAB1642487.1"/>
    </source>
</evidence>
<accession>A0A6N6NTR8</accession>
<feature type="transmembrane region" description="Helical" evidence="1">
    <location>
        <begin position="84"/>
        <end position="104"/>
    </location>
</feature>
<evidence type="ECO:0000256" key="1">
    <source>
        <dbReference type="SAM" id="Phobius"/>
    </source>
</evidence>
<dbReference type="GeneID" id="98657155"/>
<feature type="transmembrane region" description="Helical" evidence="1">
    <location>
        <begin position="38"/>
        <end position="59"/>
    </location>
</feature>
<feature type="transmembrane region" description="Helical" evidence="1">
    <location>
        <begin position="12"/>
        <end position="32"/>
    </location>
</feature>
<dbReference type="OrthoDB" id="3182271at2"/>
<dbReference type="Proteomes" id="UP000468668">
    <property type="component" value="Unassembled WGS sequence"/>
</dbReference>
<dbReference type="RefSeq" id="WP_158048754.1">
    <property type="nucleotide sequence ID" value="NZ_WAJR01000002.1"/>
</dbReference>
<sequence>MKAAFLSELAIVRTFVLSFIGILAFVFVFICWTMESAAGAAAVVCAMTPMLIMFSLMGYDDQNGWLRYRAALPFARRDIITSRYATILACAAAVVVCASALGIVLNGTLPRFLEGFEAAGPIEIISSSVAATMAVLIIAAIVEPFLVKFGNTKGIRYLMCVFILAGCIDVVILTNFLAPDVMQSVLAWIDTYSWPLFIALIIVALDIYAASCFISIRIFQAKDL</sequence>